<evidence type="ECO:0000256" key="2">
    <source>
        <dbReference type="SAM" id="Phobius"/>
    </source>
</evidence>
<sequence>MRASIVRKGPSTKAPYQMPHISVRPHLIPSQDDNETEESDDGLFYSAAKLIINTGSSMAEIIVGLLTIFSGRKKPRRLSYPVQETFLIHDEDASPLEPQCRAPPLKRSYPFMTTYDEVERNGNYSGQIHPSNYRRPHHEQHQQQPVAHQIQQHHQRHAPSDSQTYYEKSCETKEVVFGAIQEQDGGREAMVIKAVDYGDPIYNHHSISLRLPNLGVPTTESQITTFRQPLLRQQASVSCASIGAIAYVVVCLYILRRWIYAGNFMDSSLTGRGSSLLSSLMIIR</sequence>
<organism evidence="3 4">
    <name type="scientific">Trapa natans</name>
    <name type="common">Water chestnut</name>
    <dbReference type="NCBI Taxonomy" id="22666"/>
    <lineage>
        <taxon>Eukaryota</taxon>
        <taxon>Viridiplantae</taxon>
        <taxon>Streptophyta</taxon>
        <taxon>Embryophyta</taxon>
        <taxon>Tracheophyta</taxon>
        <taxon>Spermatophyta</taxon>
        <taxon>Magnoliopsida</taxon>
        <taxon>eudicotyledons</taxon>
        <taxon>Gunneridae</taxon>
        <taxon>Pentapetalae</taxon>
        <taxon>rosids</taxon>
        <taxon>malvids</taxon>
        <taxon>Myrtales</taxon>
        <taxon>Lythraceae</taxon>
        <taxon>Trapa</taxon>
    </lineage>
</organism>
<keyword evidence="2" id="KW-0472">Membrane</keyword>
<gene>
    <name evidence="3" type="ORF">SAY86_012722</name>
</gene>
<feature type="transmembrane region" description="Helical" evidence="2">
    <location>
        <begin position="235"/>
        <end position="255"/>
    </location>
</feature>
<comment type="caution">
    <text evidence="3">The sequence shown here is derived from an EMBL/GenBank/DDBJ whole genome shotgun (WGS) entry which is preliminary data.</text>
</comment>
<evidence type="ECO:0000313" key="3">
    <source>
        <dbReference type="EMBL" id="KAK4794728.1"/>
    </source>
</evidence>
<keyword evidence="2" id="KW-1133">Transmembrane helix</keyword>
<dbReference type="EMBL" id="JAXQNO010000007">
    <property type="protein sequence ID" value="KAK4794728.1"/>
    <property type="molecule type" value="Genomic_DNA"/>
</dbReference>
<dbReference type="PANTHER" id="PTHR13833">
    <property type="match status" value="1"/>
</dbReference>
<feature type="region of interest" description="Disordered" evidence="1">
    <location>
        <begin position="1"/>
        <end position="40"/>
    </location>
</feature>
<dbReference type="PANTHER" id="PTHR13833:SF78">
    <property type="entry name" value="POTASSIUM TRANSPORTER"/>
    <property type="match status" value="1"/>
</dbReference>
<name>A0AAN7LSL4_TRANT</name>
<keyword evidence="2" id="KW-0812">Transmembrane</keyword>
<reference evidence="3 4" key="1">
    <citation type="journal article" date="2023" name="Hortic Res">
        <title>Pangenome of water caltrop reveals structural variations and asymmetric subgenome divergence after allopolyploidization.</title>
        <authorList>
            <person name="Zhang X."/>
            <person name="Chen Y."/>
            <person name="Wang L."/>
            <person name="Yuan Y."/>
            <person name="Fang M."/>
            <person name="Shi L."/>
            <person name="Lu R."/>
            <person name="Comes H.P."/>
            <person name="Ma Y."/>
            <person name="Chen Y."/>
            <person name="Huang G."/>
            <person name="Zhou Y."/>
            <person name="Zheng Z."/>
            <person name="Qiu Y."/>
        </authorList>
    </citation>
    <scope>NUCLEOTIDE SEQUENCE [LARGE SCALE GENOMIC DNA]</scope>
    <source>
        <strain evidence="3">F231</strain>
    </source>
</reference>
<dbReference type="AlphaFoldDB" id="A0AAN7LSL4"/>
<evidence type="ECO:0000256" key="1">
    <source>
        <dbReference type="SAM" id="MobiDB-lite"/>
    </source>
</evidence>
<evidence type="ECO:0000313" key="4">
    <source>
        <dbReference type="Proteomes" id="UP001346149"/>
    </source>
</evidence>
<accession>A0AAN7LSL4</accession>
<protein>
    <submittedName>
        <fullName evidence="3">Uncharacterized protein</fullName>
    </submittedName>
</protein>
<keyword evidence="4" id="KW-1185">Reference proteome</keyword>
<feature type="region of interest" description="Disordered" evidence="1">
    <location>
        <begin position="132"/>
        <end position="161"/>
    </location>
</feature>
<proteinExistence type="predicted"/>
<dbReference type="Proteomes" id="UP001346149">
    <property type="component" value="Unassembled WGS sequence"/>
</dbReference>